<name>A0A7C4XBV8_UNCW3</name>
<keyword evidence="3" id="KW-0732">Signal</keyword>
<keyword evidence="1" id="KW-0175">Coiled coil</keyword>
<evidence type="ECO:0000313" key="4">
    <source>
        <dbReference type="EMBL" id="HGV98354.1"/>
    </source>
</evidence>
<comment type="caution">
    <text evidence="4">The sequence shown here is derived from an EMBL/GenBank/DDBJ whole genome shotgun (WGS) entry which is preliminary data.</text>
</comment>
<evidence type="ECO:0000256" key="1">
    <source>
        <dbReference type="SAM" id="Coils"/>
    </source>
</evidence>
<dbReference type="EMBL" id="DTGZ01000164">
    <property type="protein sequence ID" value="HGV98354.1"/>
    <property type="molecule type" value="Genomic_DNA"/>
</dbReference>
<reference evidence="4" key="1">
    <citation type="journal article" date="2020" name="mSystems">
        <title>Genome- and Community-Level Interaction Insights into Carbon Utilization and Element Cycling Functions of Hydrothermarchaeota in Hydrothermal Sediment.</title>
        <authorList>
            <person name="Zhou Z."/>
            <person name="Liu Y."/>
            <person name="Xu W."/>
            <person name="Pan J."/>
            <person name="Luo Z.H."/>
            <person name="Li M."/>
        </authorList>
    </citation>
    <scope>NUCLEOTIDE SEQUENCE [LARGE SCALE GENOMIC DNA]</scope>
    <source>
        <strain evidence="4">SpSt-774</strain>
    </source>
</reference>
<feature type="signal peptide" evidence="3">
    <location>
        <begin position="1"/>
        <end position="18"/>
    </location>
</feature>
<dbReference type="Gene3D" id="1.20.5.340">
    <property type="match status" value="1"/>
</dbReference>
<feature type="coiled-coil region" evidence="1">
    <location>
        <begin position="26"/>
        <end position="60"/>
    </location>
</feature>
<evidence type="ECO:0000256" key="2">
    <source>
        <dbReference type="SAM" id="MobiDB-lite"/>
    </source>
</evidence>
<proteinExistence type="predicted"/>
<accession>A0A7C4XBV8</accession>
<dbReference type="PROSITE" id="PS51257">
    <property type="entry name" value="PROKAR_LIPOPROTEIN"/>
    <property type="match status" value="1"/>
</dbReference>
<feature type="chain" id="PRO_5028242025" evidence="3">
    <location>
        <begin position="19"/>
        <end position="90"/>
    </location>
</feature>
<feature type="region of interest" description="Disordered" evidence="2">
    <location>
        <begin position="67"/>
        <end position="90"/>
    </location>
</feature>
<dbReference type="AlphaFoldDB" id="A0A7C4XBV8"/>
<gene>
    <name evidence="4" type="ORF">ENV60_08690</name>
</gene>
<organism evidence="4">
    <name type="scientific">candidate division WOR-3 bacterium</name>
    <dbReference type="NCBI Taxonomy" id="2052148"/>
    <lineage>
        <taxon>Bacteria</taxon>
        <taxon>Bacteria division WOR-3</taxon>
    </lineage>
</organism>
<evidence type="ECO:0000256" key="3">
    <source>
        <dbReference type="SAM" id="SignalP"/>
    </source>
</evidence>
<protein>
    <submittedName>
        <fullName evidence="4">Uncharacterized protein</fullName>
    </submittedName>
</protein>
<feature type="compositionally biased region" description="Gly residues" evidence="2">
    <location>
        <begin position="77"/>
        <end position="90"/>
    </location>
</feature>
<sequence>MKKLATLLIIAIALAVIGCQPQQQQNVVTTEQLDAVKAEISALKAQVTNLQTALDSLTANYNAHLDKYHKSMPKPPSGGGTGGGLKPIQK</sequence>